<dbReference type="UniPathway" id="UPA00139">
    <property type="reaction ID" value="UER00338"/>
</dbReference>
<dbReference type="Gene3D" id="3.90.1150.10">
    <property type="entry name" value="Aspartate Aminotransferase, domain 1"/>
    <property type="match status" value="1"/>
</dbReference>
<evidence type="ECO:0000256" key="8">
    <source>
        <dbReference type="ARBA" id="ARBA00022679"/>
    </source>
</evidence>
<dbReference type="InterPro" id="IPR015421">
    <property type="entry name" value="PyrdxlP-dep_Trfase_major"/>
</dbReference>
<evidence type="ECO:0000256" key="1">
    <source>
        <dbReference type="ARBA" id="ARBA00001933"/>
    </source>
</evidence>
<keyword evidence="16" id="KW-1185">Reference proteome</keyword>
<dbReference type="GO" id="GO:0006559">
    <property type="term" value="P:L-phenylalanine catabolic process"/>
    <property type="evidence" value="ECO:0007669"/>
    <property type="project" value="UniProtKB-UniPathway"/>
</dbReference>
<dbReference type="STRING" id="947166.A0A1D1V4B4"/>
<sequence>MDGIRIATPSSDTGKYSGMHLATVLPDRTGSDHITRKRHRQDTSKDEPVPAGFEGKRTESLPANIYERVKTELSYAANIGDIESDSSMFGSEASYSPPESDSIYLPVPSSRPVSRSEWAVRSSFMAKNTLNPIRQIVDGMKLEPNPEKPMIALSIGDPTIFKNLSPPAEAVDAIIQAVKSKRYDGYAPSTGIPTAREAVAQYTSRPEAPITAKDVILTSGASHAVEMCISVLCDRGTNLLIPCPGFSIYKTIACSLGIECRSYRLQPESDWEVDLDHMASLIDQDTAAIVLNNPSNPCGSVYSREHLVDILELADYFKVPIIADEIYDNLVFPGHTFHPLATLTETVPILSCNGLTKKFICPGWRMGWITIHDRDDIFQAEIRPGLNSLSQRILGPNALVQGALASILTSVPQAFFDNIIRTIETNAVMAFEAMKRIPGLTPIMPAGAMYIMTRVNMECFPGFQGNDLTFTSQLVNEESVFCLPGQCFDYPGYFRIVLTLPEDKMREALTRISDFCLRHYVPSTSYVEDQENTKPAENVSFHIDDEESL</sequence>
<dbReference type="InterPro" id="IPR015424">
    <property type="entry name" value="PyrdxlP-dep_Trfase"/>
</dbReference>
<keyword evidence="7" id="KW-0032">Aminotransferase</keyword>
<evidence type="ECO:0000256" key="13">
    <source>
        <dbReference type="SAM" id="MobiDB-lite"/>
    </source>
</evidence>
<comment type="similarity">
    <text evidence="3">Belongs to the class-I pyridoxal-phosphate-dependent aminotransferase family.</text>
</comment>
<evidence type="ECO:0000313" key="16">
    <source>
        <dbReference type="Proteomes" id="UP000186922"/>
    </source>
</evidence>
<proteinExistence type="inferred from homology"/>
<reference evidence="15 16" key="1">
    <citation type="journal article" date="2016" name="Nat. Commun.">
        <title>Extremotolerant tardigrade genome and improved radiotolerance of human cultured cells by tardigrade-unique protein.</title>
        <authorList>
            <person name="Hashimoto T."/>
            <person name="Horikawa D.D."/>
            <person name="Saito Y."/>
            <person name="Kuwahara H."/>
            <person name="Kozuka-Hata H."/>
            <person name="Shin-I T."/>
            <person name="Minakuchi Y."/>
            <person name="Ohishi K."/>
            <person name="Motoyama A."/>
            <person name="Aizu T."/>
            <person name="Enomoto A."/>
            <person name="Kondo K."/>
            <person name="Tanaka S."/>
            <person name="Hara Y."/>
            <person name="Koshikawa S."/>
            <person name="Sagara H."/>
            <person name="Miura T."/>
            <person name="Yokobori S."/>
            <person name="Miyagawa K."/>
            <person name="Suzuki Y."/>
            <person name="Kubo T."/>
            <person name="Oyama M."/>
            <person name="Kohara Y."/>
            <person name="Fujiyama A."/>
            <person name="Arakawa K."/>
            <person name="Katayama T."/>
            <person name="Toyoda A."/>
            <person name="Kunieda T."/>
        </authorList>
    </citation>
    <scope>NUCLEOTIDE SEQUENCE [LARGE SCALE GENOMIC DNA]</scope>
    <source>
        <strain evidence="15 16">YOKOZUNA-1</strain>
    </source>
</reference>
<feature type="compositionally biased region" description="Basic and acidic residues" evidence="13">
    <location>
        <begin position="41"/>
        <end position="58"/>
    </location>
</feature>
<evidence type="ECO:0000256" key="3">
    <source>
        <dbReference type="ARBA" id="ARBA00007441"/>
    </source>
</evidence>
<comment type="catalytic activity">
    <reaction evidence="12">
        <text>L-tyrosine + 2-oxoglutarate = 3-(4-hydroxyphenyl)pyruvate + L-glutamate</text>
        <dbReference type="Rhea" id="RHEA:15093"/>
        <dbReference type="ChEBI" id="CHEBI:16810"/>
        <dbReference type="ChEBI" id="CHEBI:29985"/>
        <dbReference type="ChEBI" id="CHEBI:36242"/>
        <dbReference type="ChEBI" id="CHEBI:58315"/>
        <dbReference type="EC" id="2.6.1.5"/>
    </reaction>
</comment>
<keyword evidence="8" id="KW-0808">Transferase</keyword>
<evidence type="ECO:0000256" key="7">
    <source>
        <dbReference type="ARBA" id="ARBA00022576"/>
    </source>
</evidence>
<feature type="domain" description="Aminotransferase class I/classII large" evidence="14">
    <location>
        <begin position="149"/>
        <end position="512"/>
    </location>
</feature>
<accession>A0A1D1V4B4</accession>
<dbReference type="Gene3D" id="3.40.640.10">
    <property type="entry name" value="Type I PLP-dependent aspartate aminotransferase-like (Major domain)"/>
    <property type="match status" value="1"/>
</dbReference>
<gene>
    <name evidence="15" type="primary">RvY_06514-1</name>
    <name evidence="15" type="synonym">RvY_06514.1</name>
    <name evidence="15" type="ORF">RvY_06514</name>
</gene>
<evidence type="ECO:0000256" key="5">
    <source>
        <dbReference type="ARBA" id="ARBA00012749"/>
    </source>
</evidence>
<comment type="cofactor">
    <cofactor evidence="1">
        <name>pyridoxal 5'-phosphate</name>
        <dbReference type="ChEBI" id="CHEBI:597326"/>
    </cofactor>
</comment>
<dbReference type="Pfam" id="PF00155">
    <property type="entry name" value="Aminotran_1_2"/>
    <property type="match status" value="1"/>
</dbReference>
<dbReference type="AlphaFoldDB" id="A0A1D1V4B4"/>
<dbReference type="EMBL" id="BDGG01000003">
    <property type="protein sequence ID" value="GAU94802.1"/>
    <property type="molecule type" value="Genomic_DNA"/>
</dbReference>
<dbReference type="NCBIfam" id="TIGR01265">
    <property type="entry name" value="tyr_nico_aTase"/>
    <property type="match status" value="1"/>
</dbReference>
<evidence type="ECO:0000256" key="12">
    <source>
        <dbReference type="ARBA" id="ARBA00047798"/>
    </source>
</evidence>
<dbReference type="InterPro" id="IPR004839">
    <property type="entry name" value="Aminotransferase_I/II_large"/>
</dbReference>
<name>A0A1D1V4B4_RAMVA</name>
<evidence type="ECO:0000256" key="11">
    <source>
        <dbReference type="ARBA" id="ARBA00031696"/>
    </source>
</evidence>
<dbReference type="SUPFAM" id="SSF53383">
    <property type="entry name" value="PLP-dependent transferases"/>
    <property type="match status" value="1"/>
</dbReference>
<comment type="pathway">
    <text evidence="2">Amino-acid degradation; L-phenylalanine degradation; acetoacetate and fumarate from L-phenylalanine: step 2/6.</text>
</comment>
<keyword evidence="9" id="KW-0828">Tyrosine catabolism</keyword>
<feature type="region of interest" description="Disordered" evidence="13">
    <location>
        <begin position="25"/>
        <end position="58"/>
    </location>
</feature>
<dbReference type="GO" id="GO:0030170">
    <property type="term" value="F:pyridoxal phosphate binding"/>
    <property type="evidence" value="ECO:0007669"/>
    <property type="project" value="InterPro"/>
</dbReference>
<dbReference type="NCBIfam" id="TIGR01264">
    <property type="entry name" value="tyr_amTase_E"/>
    <property type="match status" value="1"/>
</dbReference>
<dbReference type="InterPro" id="IPR005958">
    <property type="entry name" value="TyrNic_aminoTrfase"/>
</dbReference>
<dbReference type="FunFam" id="3.40.640.10:FF:000048">
    <property type="entry name" value="tyrosine aminotransferase"/>
    <property type="match status" value="1"/>
</dbReference>
<dbReference type="GO" id="GO:0006572">
    <property type="term" value="P:L-tyrosine catabolic process"/>
    <property type="evidence" value="ECO:0007669"/>
    <property type="project" value="UniProtKB-KW"/>
</dbReference>
<comment type="caution">
    <text evidence="15">The sequence shown here is derived from an EMBL/GenBank/DDBJ whole genome shotgun (WGS) entry which is preliminary data.</text>
</comment>
<evidence type="ECO:0000256" key="9">
    <source>
        <dbReference type="ARBA" id="ARBA00022878"/>
    </source>
</evidence>
<protein>
    <recommendedName>
        <fullName evidence="6">Tyrosine aminotransferase</fullName>
        <ecNumber evidence="5">2.6.1.5</ecNumber>
    </recommendedName>
    <alternativeName>
        <fullName evidence="11">L-tyrosine:2-oxoglutarate aminotransferase</fullName>
    </alternativeName>
</protein>
<dbReference type="Proteomes" id="UP000186922">
    <property type="component" value="Unassembled WGS sequence"/>
</dbReference>
<dbReference type="InterPro" id="IPR015422">
    <property type="entry name" value="PyrdxlP-dep_Trfase_small"/>
</dbReference>
<dbReference type="EC" id="2.6.1.5" evidence="5"/>
<evidence type="ECO:0000256" key="2">
    <source>
        <dbReference type="ARBA" id="ARBA00005203"/>
    </source>
</evidence>
<dbReference type="PANTHER" id="PTHR45744">
    <property type="entry name" value="TYROSINE AMINOTRANSFERASE"/>
    <property type="match status" value="1"/>
</dbReference>
<evidence type="ECO:0000256" key="4">
    <source>
        <dbReference type="ARBA" id="ARBA00011738"/>
    </source>
</evidence>
<organism evidence="15 16">
    <name type="scientific">Ramazzottius varieornatus</name>
    <name type="common">Water bear</name>
    <name type="synonym">Tardigrade</name>
    <dbReference type="NCBI Taxonomy" id="947166"/>
    <lineage>
        <taxon>Eukaryota</taxon>
        <taxon>Metazoa</taxon>
        <taxon>Ecdysozoa</taxon>
        <taxon>Tardigrada</taxon>
        <taxon>Eutardigrada</taxon>
        <taxon>Parachela</taxon>
        <taxon>Hypsibioidea</taxon>
        <taxon>Ramazzottiidae</taxon>
        <taxon>Ramazzottius</taxon>
    </lineage>
</organism>
<dbReference type="GO" id="GO:0004838">
    <property type="term" value="F:L-tyrosine-2-oxoglutarate transaminase activity"/>
    <property type="evidence" value="ECO:0007669"/>
    <property type="project" value="InterPro"/>
</dbReference>
<dbReference type="OrthoDB" id="7042322at2759"/>
<evidence type="ECO:0000256" key="6">
    <source>
        <dbReference type="ARBA" id="ARBA00015959"/>
    </source>
</evidence>
<keyword evidence="10" id="KW-0663">Pyridoxal phosphate</keyword>
<feature type="compositionally biased region" description="Polar residues" evidence="13">
    <location>
        <begin position="86"/>
        <end position="99"/>
    </location>
</feature>
<comment type="subunit">
    <text evidence="4">Homodimer.</text>
</comment>
<dbReference type="PANTHER" id="PTHR45744:SF2">
    <property type="entry name" value="TYROSINE AMINOTRANSFERASE"/>
    <property type="match status" value="1"/>
</dbReference>
<evidence type="ECO:0000313" key="15">
    <source>
        <dbReference type="EMBL" id="GAU94802.1"/>
    </source>
</evidence>
<dbReference type="InterPro" id="IPR005957">
    <property type="entry name" value="Tyrosine_aminoTrfase"/>
</dbReference>
<dbReference type="CDD" id="cd00609">
    <property type="entry name" value="AAT_like"/>
    <property type="match status" value="1"/>
</dbReference>
<evidence type="ECO:0000256" key="10">
    <source>
        <dbReference type="ARBA" id="ARBA00022898"/>
    </source>
</evidence>
<evidence type="ECO:0000259" key="14">
    <source>
        <dbReference type="Pfam" id="PF00155"/>
    </source>
</evidence>
<feature type="region of interest" description="Disordered" evidence="13">
    <location>
        <begin position="86"/>
        <end position="108"/>
    </location>
</feature>